<dbReference type="AlphaFoldDB" id="A0A494XVW4"/>
<dbReference type="EMBL" id="RBZV01000001">
    <property type="protein sequence ID" value="RKP52224.1"/>
    <property type="molecule type" value="Genomic_DNA"/>
</dbReference>
<evidence type="ECO:0000256" key="1">
    <source>
        <dbReference type="SAM" id="MobiDB-lite"/>
    </source>
</evidence>
<organism evidence="3 4">
    <name type="scientific">Trinickia fusca</name>
    <dbReference type="NCBI Taxonomy" id="2419777"/>
    <lineage>
        <taxon>Bacteria</taxon>
        <taxon>Pseudomonadati</taxon>
        <taxon>Pseudomonadota</taxon>
        <taxon>Betaproteobacteria</taxon>
        <taxon>Burkholderiales</taxon>
        <taxon>Burkholderiaceae</taxon>
        <taxon>Trinickia</taxon>
    </lineage>
</organism>
<evidence type="ECO:0008006" key="5">
    <source>
        <dbReference type="Google" id="ProtNLM"/>
    </source>
</evidence>
<feature type="chain" id="PRO_5019729990" description="Lipoprotein" evidence="2">
    <location>
        <begin position="23"/>
        <end position="73"/>
    </location>
</feature>
<proteinExistence type="predicted"/>
<name>A0A494XVW4_9BURK</name>
<evidence type="ECO:0000256" key="2">
    <source>
        <dbReference type="SAM" id="SignalP"/>
    </source>
</evidence>
<evidence type="ECO:0000313" key="3">
    <source>
        <dbReference type="EMBL" id="RKP52224.1"/>
    </source>
</evidence>
<dbReference type="Proteomes" id="UP000280434">
    <property type="component" value="Unassembled WGS sequence"/>
</dbReference>
<keyword evidence="2" id="KW-0732">Signal</keyword>
<keyword evidence="4" id="KW-1185">Reference proteome</keyword>
<dbReference type="OrthoDB" id="9019332at2"/>
<comment type="caution">
    <text evidence="3">The sequence shown here is derived from an EMBL/GenBank/DDBJ whole genome shotgun (WGS) entry which is preliminary data.</text>
</comment>
<feature type="region of interest" description="Disordered" evidence="1">
    <location>
        <begin position="23"/>
        <end position="73"/>
    </location>
</feature>
<evidence type="ECO:0000313" key="4">
    <source>
        <dbReference type="Proteomes" id="UP000280434"/>
    </source>
</evidence>
<reference evidence="3 4" key="1">
    <citation type="submission" date="2018-10" db="EMBL/GenBank/DDBJ databases">
        <title>Paraburkholderia sp. 7MK8-2, isolated from soil.</title>
        <authorList>
            <person name="Gao Z.-H."/>
            <person name="Qiu L.-H."/>
        </authorList>
    </citation>
    <scope>NUCLEOTIDE SEQUENCE [LARGE SCALE GENOMIC DNA]</scope>
    <source>
        <strain evidence="3 4">7MK8-2</strain>
    </source>
</reference>
<feature type="signal peptide" evidence="2">
    <location>
        <begin position="1"/>
        <end position="22"/>
    </location>
</feature>
<feature type="compositionally biased region" description="Low complexity" evidence="1">
    <location>
        <begin position="53"/>
        <end position="73"/>
    </location>
</feature>
<protein>
    <recommendedName>
        <fullName evidence="5">Lipoprotein</fullName>
    </recommendedName>
</protein>
<gene>
    <name evidence="3" type="ORF">D7S89_01405</name>
</gene>
<accession>A0A494XVW4</accession>
<sequence>MAWSAPIAVLAAVSVLAGCAAADNGHRARVPQDPPDYRGVPTDDRPPAMLDEAPALSAPAAAASAASTTAPAH</sequence>